<dbReference type="InterPro" id="IPR008969">
    <property type="entry name" value="CarboxyPept-like_regulatory"/>
</dbReference>
<protein>
    <recommendedName>
        <fullName evidence="3">Carboxypeptidase regulatory-like domain-containing protein</fullName>
    </recommendedName>
</protein>
<keyword evidence="2" id="KW-1185">Reference proteome</keyword>
<sequence length="329" mass="35277">MKLFYLPLITCIAFACCSKSQDKESGNSTWGQQPALPVVDGHSSSTISGNQYYVNVMGSTLPRMPVFPSLSVKPGIARGYVADLSGKPMKGAHIGVSSSMTGGFYSSGSGITDDNGYYEFTIPGGAAYFFGTATTITYNETPAVVALYPVGGTSSFPSGNGVVKNFVLLSYGPANPDEVAQQPNNESNYYGGALSFWFNTNDPDDPYQNPEYLPDNGIIEIELIPVGTGLYGETRSFKITRQIGTQSAFAIHNIPVGKYTIKAKMSDGHPLKMNAIGTKANVYEHLGLKPDNAIGTSTVTFTPNHQYTPVMVASFKSNWDALEIGLKME</sequence>
<dbReference type="RefSeq" id="WP_231004525.1">
    <property type="nucleotide sequence ID" value="NZ_JAJNEC010000005.1"/>
</dbReference>
<dbReference type="PROSITE" id="PS51257">
    <property type="entry name" value="PROKAR_LIPOPROTEIN"/>
    <property type="match status" value="1"/>
</dbReference>
<dbReference type="Proteomes" id="UP001199816">
    <property type="component" value="Unassembled WGS sequence"/>
</dbReference>
<evidence type="ECO:0008006" key="3">
    <source>
        <dbReference type="Google" id="ProtNLM"/>
    </source>
</evidence>
<proteinExistence type="predicted"/>
<comment type="caution">
    <text evidence="1">The sequence shown here is derived from an EMBL/GenBank/DDBJ whole genome shotgun (WGS) entry which is preliminary data.</text>
</comment>
<accession>A0ABS8PTM3</accession>
<name>A0ABS8PTM3_9BACT</name>
<organism evidence="1 2">
    <name type="scientific">Niabella pedocola</name>
    <dbReference type="NCBI Taxonomy" id="1752077"/>
    <lineage>
        <taxon>Bacteria</taxon>
        <taxon>Pseudomonadati</taxon>
        <taxon>Bacteroidota</taxon>
        <taxon>Chitinophagia</taxon>
        <taxon>Chitinophagales</taxon>
        <taxon>Chitinophagaceae</taxon>
        <taxon>Niabella</taxon>
    </lineage>
</organism>
<evidence type="ECO:0000313" key="1">
    <source>
        <dbReference type="EMBL" id="MCD2423261.1"/>
    </source>
</evidence>
<dbReference type="EMBL" id="JAJNEC010000005">
    <property type="protein sequence ID" value="MCD2423261.1"/>
    <property type="molecule type" value="Genomic_DNA"/>
</dbReference>
<reference evidence="1 2" key="1">
    <citation type="submission" date="2021-11" db="EMBL/GenBank/DDBJ databases">
        <title>Genomic of Niabella pedocola.</title>
        <authorList>
            <person name="Wu T."/>
        </authorList>
    </citation>
    <scope>NUCLEOTIDE SEQUENCE [LARGE SCALE GENOMIC DNA]</scope>
    <source>
        <strain evidence="1 2">JCM 31011</strain>
    </source>
</reference>
<gene>
    <name evidence="1" type="ORF">LQ567_10860</name>
</gene>
<evidence type="ECO:0000313" key="2">
    <source>
        <dbReference type="Proteomes" id="UP001199816"/>
    </source>
</evidence>
<dbReference type="SUPFAM" id="SSF49464">
    <property type="entry name" value="Carboxypeptidase regulatory domain-like"/>
    <property type="match status" value="1"/>
</dbReference>